<keyword evidence="9 13" id="KW-0472">Membrane</keyword>
<feature type="region of interest" description="Disordered" evidence="12">
    <location>
        <begin position="1"/>
        <end position="24"/>
    </location>
</feature>
<evidence type="ECO:0000256" key="5">
    <source>
        <dbReference type="ARBA" id="ARBA00022692"/>
    </source>
</evidence>
<dbReference type="GO" id="GO:0050897">
    <property type="term" value="F:cobalt ion binding"/>
    <property type="evidence" value="ECO:0007669"/>
    <property type="project" value="TreeGrafter"/>
</dbReference>
<dbReference type="GO" id="GO:0005886">
    <property type="term" value="C:plasma membrane"/>
    <property type="evidence" value="ECO:0007669"/>
    <property type="project" value="UniProtKB-SubCell"/>
</dbReference>
<dbReference type="FunFam" id="1.20.58.340:FF:000004">
    <property type="entry name" value="Magnesium transport protein CorA"/>
    <property type="match status" value="1"/>
</dbReference>
<dbReference type="PANTHER" id="PTHR46494:SF1">
    <property type="entry name" value="CORA FAMILY METAL ION TRANSPORTER (EUROFUNG)"/>
    <property type="match status" value="1"/>
</dbReference>
<keyword evidence="5 13" id="KW-0812">Transmembrane</keyword>
<organism evidence="15 17">
    <name type="scientific">Perkinsus olseni</name>
    <name type="common">Perkinsus atlanticus</name>
    <dbReference type="NCBI Taxonomy" id="32597"/>
    <lineage>
        <taxon>Eukaryota</taxon>
        <taxon>Sar</taxon>
        <taxon>Alveolata</taxon>
        <taxon>Perkinsozoa</taxon>
        <taxon>Perkinsea</taxon>
        <taxon>Perkinsida</taxon>
        <taxon>Perkinsidae</taxon>
        <taxon>Perkinsus</taxon>
    </lineage>
</organism>
<dbReference type="OrthoDB" id="165352at2759"/>
<keyword evidence="7 13" id="KW-1133">Transmembrane helix</keyword>
<dbReference type="GO" id="GO:0008168">
    <property type="term" value="F:methyltransferase activity"/>
    <property type="evidence" value="ECO:0007669"/>
    <property type="project" value="UniProtKB-KW"/>
</dbReference>
<dbReference type="InterPro" id="IPR002523">
    <property type="entry name" value="MgTranspt_CorA/ZnTranspt_ZntB"/>
</dbReference>
<dbReference type="AlphaFoldDB" id="A0A7J6KZD3"/>
<dbReference type="SUPFAM" id="SSF144083">
    <property type="entry name" value="Magnesium transport protein CorA, transmembrane region"/>
    <property type="match status" value="1"/>
</dbReference>
<keyword evidence="4" id="KW-1003">Cell membrane</keyword>
<evidence type="ECO:0000256" key="6">
    <source>
        <dbReference type="ARBA" id="ARBA00022842"/>
    </source>
</evidence>
<keyword evidence="15" id="KW-0808">Transferase</keyword>
<comment type="catalytic activity">
    <reaction evidence="10">
        <text>Mg(2+)(in) = Mg(2+)(out)</text>
        <dbReference type="Rhea" id="RHEA:29827"/>
        <dbReference type="ChEBI" id="CHEBI:18420"/>
    </reaction>
</comment>
<gene>
    <name evidence="15" type="primary">MGT1_2</name>
    <name evidence="15" type="ORF">FOL46_009687</name>
    <name evidence="14" type="ORF">FOZ61_010630</name>
</gene>
<evidence type="ECO:0000313" key="16">
    <source>
        <dbReference type="Proteomes" id="UP000570595"/>
    </source>
</evidence>
<proteinExistence type="inferred from homology"/>
<comment type="function">
    <text evidence="11">Mediates influx of magnesium ions. Alternates between open and closed states. Activated by low cytoplasmic Mg(2+) levels. Inactive when cytoplasmic Mg(2+) levels are high.</text>
</comment>
<comment type="similarity">
    <text evidence="2">Belongs to the CorA metal ion transporter (MIT) (TC 1.A.35) family.</text>
</comment>
<dbReference type="SUPFAM" id="SSF143865">
    <property type="entry name" value="CorA soluble domain-like"/>
    <property type="match status" value="1"/>
</dbReference>
<accession>A0A7J6KZD3</accession>
<dbReference type="GO" id="GO:0032259">
    <property type="term" value="P:methylation"/>
    <property type="evidence" value="ECO:0007669"/>
    <property type="project" value="UniProtKB-KW"/>
</dbReference>
<evidence type="ECO:0000256" key="12">
    <source>
        <dbReference type="SAM" id="MobiDB-lite"/>
    </source>
</evidence>
<dbReference type="InterPro" id="IPR045861">
    <property type="entry name" value="CorA_cytoplasmic_dom"/>
</dbReference>
<keyword evidence="3" id="KW-0813">Transport</keyword>
<name>A0A7J6KZD3_PEROL</name>
<dbReference type="GO" id="GO:0015087">
    <property type="term" value="F:cobalt ion transmembrane transporter activity"/>
    <property type="evidence" value="ECO:0007669"/>
    <property type="project" value="TreeGrafter"/>
</dbReference>
<dbReference type="PANTHER" id="PTHR46494">
    <property type="entry name" value="CORA FAMILY METAL ION TRANSPORTER (EUROFUNG)"/>
    <property type="match status" value="1"/>
</dbReference>
<feature type="transmembrane region" description="Helical" evidence="13">
    <location>
        <begin position="632"/>
        <end position="655"/>
    </location>
</feature>
<dbReference type="Proteomes" id="UP000570595">
    <property type="component" value="Unassembled WGS sequence"/>
</dbReference>
<keyword evidence="8" id="KW-0406">Ion transport</keyword>
<evidence type="ECO:0000256" key="1">
    <source>
        <dbReference type="ARBA" id="ARBA00004651"/>
    </source>
</evidence>
<comment type="caution">
    <text evidence="15">The sequence shown here is derived from an EMBL/GenBank/DDBJ whole genome shotgun (WGS) entry which is preliminary data.</text>
</comment>
<keyword evidence="6" id="KW-0460">Magnesium</keyword>
<evidence type="ECO:0000313" key="15">
    <source>
        <dbReference type="EMBL" id="KAF4652548.1"/>
    </source>
</evidence>
<dbReference type="EMBL" id="JABAHT010000883">
    <property type="protein sequence ID" value="KAF4651261.1"/>
    <property type="molecule type" value="Genomic_DNA"/>
</dbReference>
<dbReference type="GO" id="GO:0015095">
    <property type="term" value="F:magnesium ion transmembrane transporter activity"/>
    <property type="evidence" value="ECO:0007669"/>
    <property type="project" value="TreeGrafter"/>
</dbReference>
<evidence type="ECO:0000256" key="8">
    <source>
        <dbReference type="ARBA" id="ARBA00023065"/>
    </source>
</evidence>
<dbReference type="InterPro" id="IPR045863">
    <property type="entry name" value="CorA_TM1_TM2"/>
</dbReference>
<keyword evidence="15" id="KW-0489">Methyltransferase</keyword>
<evidence type="ECO:0000256" key="4">
    <source>
        <dbReference type="ARBA" id="ARBA00022475"/>
    </source>
</evidence>
<comment type="subcellular location">
    <subcellularLocation>
        <location evidence="1">Cell membrane</location>
        <topology evidence="1">Multi-pass membrane protein</topology>
    </subcellularLocation>
</comment>
<evidence type="ECO:0000313" key="14">
    <source>
        <dbReference type="EMBL" id="KAF4651261.1"/>
    </source>
</evidence>
<evidence type="ECO:0000256" key="9">
    <source>
        <dbReference type="ARBA" id="ARBA00023136"/>
    </source>
</evidence>
<evidence type="ECO:0000256" key="11">
    <source>
        <dbReference type="ARBA" id="ARBA00045497"/>
    </source>
</evidence>
<protein>
    <submittedName>
        <fullName evidence="15">Methylated-DNA--protein-cysteine methyltransferase</fullName>
    </submittedName>
</protein>
<evidence type="ECO:0000313" key="17">
    <source>
        <dbReference type="Proteomes" id="UP000572268"/>
    </source>
</evidence>
<reference evidence="16 17" key="1">
    <citation type="submission" date="2020-04" db="EMBL/GenBank/DDBJ databases">
        <title>Perkinsus olseni comparative genomics.</title>
        <authorList>
            <person name="Bogema D.R."/>
        </authorList>
    </citation>
    <scope>NUCLEOTIDE SEQUENCE [LARGE SCALE GENOMIC DNA]</scope>
    <source>
        <strain evidence="14">ATCC PRA-179</strain>
        <strain evidence="15">ATCC PRA-31</strain>
    </source>
</reference>
<evidence type="ECO:0000256" key="10">
    <source>
        <dbReference type="ARBA" id="ARBA00034269"/>
    </source>
</evidence>
<feature type="transmembrane region" description="Helical" evidence="13">
    <location>
        <begin position="675"/>
        <end position="694"/>
    </location>
</feature>
<feature type="region of interest" description="Disordered" evidence="12">
    <location>
        <begin position="422"/>
        <end position="443"/>
    </location>
</feature>
<feature type="region of interest" description="Disordered" evidence="12">
    <location>
        <begin position="52"/>
        <end position="77"/>
    </location>
</feature>
<dbReference type="Gene3D" id="1.20.58.340">
    <property type="entry name" value="Magnesium transport protein CorA, transmembrane region"/>
    <property type="match status" value="2"/>
</dbReference>
<evidence type="ECO:0000256" key="13">
    <source>
        <dbReference type="SAM" id="Phobius"/>
    </source>
</evidence>
<dbReference type="Proteomes" id="UP000572268">
    <property type="component" value="Unassembled WGS sequence"/>
</dbReference>
<dbReference type="Pfam" id="PF01544">
    <property type="entry name" value="CorA"/>
    <property type="match status" value="1"/>
</dbReference>
<evidence type="ECO:0000256" key="3">
    <source>
        <dbReference type="ARBA" id="ARBA00022448"/>
    </source>
</evidence>
<evidence type="ECO:0000256" key="7">
    <source>
        <dbReference type="ARBA" id="ARBA00022989"/>
    </source>
</evidence>
<evidence type="ECO:0000256" key="2">
    <source>
        <dbReference type="ARBA" id="ARBA00009765"/>
    </source>
</evidence>
<sequence length="700" mass="80791">MSDGSSRATEEDLFPKPSPDLPGTAALWQENYLTRNRPDGFRVDSEVVELSDEFVKEPSDKGAPSSEKGLGEQEYKDGRLPRVSAKVQPSVVAVQYDSEYWLSMVERLGYDQAVYCGDAAPNLESLLRYFDCTATGMLRVFDMFDQDHDSEMSPSEVARGLRQQALYTKHSAESDQAFHELCGILTSRGPKGTVEGNPEERIIKPPEFVAALKCLRMAALLHAPEQAKQIRIHIYEYREDFLYSRNPLEDPVSFLFRPTAMSRVLNTKKIQKPFRVRWLHSHDPSQAAVLGLAIKYGLDPRFVLDVFTLWREAAKVDHIFGYRPTGRGDARITRKNPPLWSIIIIPVLRLTQTSRNTLRPWQSWRRQKLRKDLPKVDKTVEPPIVKVEVEQCNLAMFVTGKAEGGTLISFSSEWVTLCKTGTDRDDEESKAGNGKGKKHWWSRKTQSQVTVDDEKAESTADTRTWTRFRTLTHTITDWETMSYDMSIFRNALGNLKTSYSNVRTGDTHTLLFKILCDITEDYILVGQAYDASLSVLQRRLDREMDKFYQKDVKRLRKIVRQLGQLYRMVRPVLDVLETAVSYRHWSPDSQMYTSDIRSNTHRFLEESLALRENARMMLEQYRQYCESKTSNILYVLTLVTTTFVPGQFLTGVYGMNFQNPVTGDPGMPELMWKYGYLYFWLLLLTITSLIFFLYRKQKWI</sequence>
<dbReference type="GO" id="GO:0000287">
    <property type="term" value="F:magnesium ion binding"/>
    <property type="evidence" value="ECO:0007669"/>
    <property type="project" value="TreeGrafter"/>
</dbReference>
<dbReference type="EMBL" id="JABANN010000903">
    <property type="protein sequence ID" value="KAF4652548.1"/>
    <property type="molecule type" value="Genomic_DNA"/>
</dbReference>